<reference evidence="3" key="1">
    <citation type="journal article" date="2019" name="Int. J. Syst. Evol. Microbiol.">
        <title>The Global Catalogue of Microorganisms (GCM) 10K type strain sequencing project: providing services to taxonomists for standard genome sequencing and annotation.</title>
        <authorList>
            <consortium name="The Broad Institute Genomics Platform"/>
            <consortium name="The Broad Institute Genome Sequencing Center for Infectious Disease"/>
            <person name="Wu L."/>
            <person name="Ma J."/>
        </authorList>
    </citation>
    <scope>NUCLEOTIDE SEQUENCE [LARGE SCALE GENOMIC DNA]</scope>
    <source>
        <strain evidence="3">CCUG 56756</strain>
    </source>
</reference>
<evidence type="ECO:0000256" key="1">
    <source>
        <dbReference type="SAM" id="Phobius"/>
    </source>
</evidence>
<comment type="caution">
    <text evidence="2">The sequence shown here is derived from an EMBL/GenBank/DDBJ whole genome shotgun (WGS) entry which is preliminary data.</text>
</comment>
<dbReference type="EMBL" id="JBHTKI010000007">
    <property type="protein sequence ID" value="MFD1030712.1"/>
    <property type="molecule type" value="Genomic_DNA"/>
</dbReference>
<gene>
    <name evidence="2" type="ORF">ACFQ1X_04645</name>
</gene>
<dbReference type="Proteomes" id="UP001597109">
    <property type="component" value="Unassembled WGS sequence"/>
</dbReference>
<keyword evidence="1" id="KW-0472">Membrane</keyword>
<evidence type="ECO:0000313" key="3">
    <source>
        <dbReference type="Proteomes" id="UP001597109"/>
    </source>
</evidence>
<evidence type="ECO:0000313" key="2">
    <source>
        <dbReference type="EMBL" id="MFD1030712.1"/>
    </source>
</evidence>
<keyword evidence="3" id="KW-1185">Reference proteome</keyword>
<evidence type="ECO:0008006" key="4">
    <source>
        <dbReference type="Google" id="ProtNLM"/>
    </source>
</evidence>
<keyword evidence="1" id="KW-0812">Transmembrane</keyword>
<sequence length="106" mass="12128">MAKGGWFSLNEKGVSWAETMLSLLIIFMLFGTLLPLMQKMHQTLDDKQLRTIAFETMHEAAKTIQATGKDFGTRTVNSTVFSWEYGTKLCVDYENYRHLPETICAE</sequence>
<feature type="transmembrane region" description="Helical" evidence="1">
    <location>
        <begin position="20"/>
        <end position="37"/>
    </location>
</feature>
<name>A0ABW3L7Y6_9BACL</name>
<proteinExistence type="predicted"/>
<dbReference type="RefSeq" id="WP_379081555.1">
    <property type="nucleotide sequence ID" value="NZ_JBHTKI010000007.1"/>
</dbReference>
<organism evidence="2 3">
    <name type="scientific">Metaplanococcus flavidus</name>
    <dbReference type="NCBI Taxonomy" id="569883"/>
    <lineage>
        <taxon>Bacteria</taxon>
        <taxon>Bacillati</taxon>
        <taxon>Bacillota</taxon>
        <taxon>Bacilli</taxon>
        <taxon>Bacillales</taxon>
        <taxon>Caryophanaceae</taxon>
        <taxon>Metaplanococcus</taxon>
    </lineage>
</organism>
<keyword evidence="1" id="KW-1133">Transmembrane helix</keyword>
<accession>A0ABW3L7Y6</accession>
<protein>
    <recommendedName>
        <fullName evidence="4">Type II secretion system protein</fullName>
    </recommendedName>
</protein>